<name>A0A1Q3EM43_LENED</name>
<proteinExistence type="predicted"/>
<gene>
    <name evidence="2" type="ORF">LENED_010240</name>
</gene>
<evidence type="ECO:0000313" key="3">
    <source>
        <dbReference type="Proteomes" id="UP000188533"/>
    </source>
</evidence>
<organism evidence="2 3">
    <name type="scientific">Lentinula edodes</name>
    <name type="common">Shiitake mushroom</name>
    <name type="synonym">Lentinus edodes</name>
    <dbReference type="NCBI Taxonomy" id="5353"/>
    <lineage>
        <taxon>Eukaryota</taxon>
        <taxon>Fungi</taxon>
        <taxon>Dikarya</taxon>
        <taxon>Basidiomycota</taxon>
        <taxon>Agaricomycotina</taxon>
        <taxon>Agaricomycetes</taxon>
        <taxon>Agaricomycetidae</taxon>
        <taxon>Agaricales</taxon>
        <taxon>Marasmiineae</taxon>
        <taxon>Omphalotaceae</taxon>
        <taxon>Lentinula</taxon>
    </lineage>
</organism>
<keyword evidence="3" id="KW-1185">Reference proteome</keyword>
<evidence type="ECO:0000259" key="1">
    <source>
        <dbReference type="PROSITE" id="PS50878"/>
    </source>
</evidence>
<accession>A0A1Q3EM43</accession>
<dbReference type="EMBL" id="BDGU01000599">
    <property type="protein sequence ID" value="GAW08194.1"/>
    <property type="molecule type" value="Genomic_DNA"/>
</dbReference>
<sequence length="271" mass="30095">MTYVITHNRDTSDCFQAMCGVLMGDPSSPTLWNIFLSTFDFIHDPNDLDLLGAVISHLKYADDIALISCSTHGLQSHLRGFKLYCHSNNLTISAGKSWVMVFGHLPSLLPILFLGGEALSFRHSVCYVGAHLQSTHRHLLAAHFTVKRDSTFTAAGGIAGCDLLIGHQRLNPPIAKQLYPALVDCHHINGCEIAIDTNAHLLSMLKQIQLLFLCRMLGLSRCSILAPLFTVTGIMPIHTRRVILALCYLIYLLKLGPEHYTYLALQENFNL</sequence>
<dbReference type="Pfam" id="PF00078">
    <property type="entry name" value="RVT_1"/>
    <property type="match status" value="1"/>
</dbReference>
<dbReference type="PROSITE" id="PS50878">
    <property type="entry name" value="RT_POL"/>
    <property type="match status" value="1"/>
</dbReference>
<dbReference type="AlphaFoldDB" id="A0A1Q3EM43"/>
<evidence type="ECO:0000313" key="2">
    <source>
        <dbReference type="EMBL" id="GAW08194.1"/>
    </source>
</evidence>
<protein>
    <recommendedName>
        <fullName evidence="1">Reverse transcriptase domain-containing protein</fullName>
    </recommendedName>
</protein>
<reference evidence="2 3" key="2">
    <citation type="submission" date="2017-02" db="EMBL/GenBank/DDBJ databases">
        <title>A genome survey and senescence transcriptome analysis in Lentinula edodes.</title>
        <authorList>
            <person name="Sakamoto Y."/>
            <person name="Nakade K."/>
            <person name="Sato S."/>
            <person name="Yoshida Y."/>
            <person name="Miyazaki K."/>
            <person name="Natsume S."/>
            <person name="Konno N."/>
        </authorList>
    </citation>
    <scope>NUCLEOTIDE SEQUENCE [LARGE SCALE GENOMIC DNA]</scope>
    <source>
        <strain evidence="2 3">NBRC 111202</strain>
    </source>
</reference>
<dbReference type="Proteomes" id="UP000188533">
    <property type="component" value="Unassembled WGS sequence"/>
</dbReference>
<reference evidence="2 3" key="1">
    <citation type="submission" date="2016-08" db="EMBL/GenBank/DDBJ databases">
        <authorList>
            <consortium name="Lentinula edodes genome sequencing consortium"/>
            <person name="Sakamoto Y."/>
            <person name="Nakade K."/>
            <person name="Sato S."/>
            <person name="Yoshida Y."/>
            <person name="Miyazaki K."/>
            <person name="Natsume S."/>
            <person name="Konno N."/>
        </authorList>
    </citation>
    <scope>NUCLEOTIDE SEQUENCE [LARGE SCALE GENOMIC DNA]</scope>
    <source>
        <strain evidence="2 3">NBRC 111202</strain>
    </source>
</reference>
<dbReference type="InterPro" id="IPR000477">
    <property type="entry name" value="RT_dom"/>
</dbReference>
<feature type="domain" description="Reverse transcriptase" evidence="1">
    <location>
        <begin position="1"/>
        <end position="132"/>
    </location>
</feature>
<comment type="caution">
    <text evidence="2">The sequence shown here is derived from an EMBL/GenBank/DDBJ whole genome shotgun (WGS) entry which is preliminary data.</text>
</comment>
<dbReference type="STRING" id="5353.A0A1Q3EM43"/>